<sequence>MRWAICPSQKFKLQNAIAIPMQTLSSLLYPYPTQKFFAENWQKQGIVISQQNQEKFQHLFSWKQLNYLLNFHKLTYPNIRFSLDGKTLPETTGETWLKNFQKGATMIIDEVHELVPKLAEFTTAIHAEIGHKTQINLYCSPPEQQGFDCHYDTHEVFILQIDGAKEWYLFSDTIKYPLSENRSDGKLPPDEPPYLKTVLTPGDLLYIPRGHWHYALSLDRPSLHLTLGIDCHTGIDFLNWVVDELLNESEWRENLPIIQERNTVELQEKLEDLITNLIGYLQDREASKKYADYLNTLTPPVAKYSLPFQAGFGIFDRGFDTQFTRPKYQQVRVVEISDREYNITVDNQLISLKGVPLQLIANIFNHYKFSLFDLATWAPDLDLETEAIPLLSQLVIAGIIFVETDS</sequence>
<dbReference type="PROSITE" id="PS51184">
    <property type="entry name" value="JMJC"/>
    <property type="match status" value="1"/>
</dbReference>
<name>A0ABV4YF88_9CYAN</name>
<evidence type="ECO:0000313" key="5">
    <source>
        <dbReference type="EMBL" id="MFB2937490.1"/>
    </source>
</evidence>
<dbReference type="SUPFAM" id="SSF51197">
    <property type="entry name" value="Clavaminate synthase-like"/>
    <property type="match status" value="1"/>
</dbReference>
<dbReference type="InterPro" id="IPR039994">
    <property type="entry name" value="NO66-like"/>
</dbReference>
<accession>A0ABV4YF88</accession>
<evidence type="ECO:0000256" key="2">
    <source>
        <dbReference type="ARBA" id="ARBA00022723"/>
    </source>
</evidence>
<dbReference type="Proteomes" id="UP001576776">
    <property type="component" value="Unassembled WGS sequence"/>
</dbReference>
<evidence type="ECO:0000313" key="6">
    <source>
        <dbReference type="Proteomes" id="UP001576776"/>
    </source>
</evidence>
<keyword evidence="2" id="KW-0479">Metal-binding</keyword>
<keyword evidence="3" id="KW-0408">Iron</keyword>
<evidence type="ECO:0000259" key="4">
    <source>
        <dbReference type="PROSITE" id="PS51184"/>
    </source>
</evidence>
<feature type="domain" description="JmjC" evidence="4">
    <location>
        <begin position="77"/>
        <end position="246"/>
    </location>
</feature>
<gene>
    <name evidence="5" type="ORF">ACE1B6_19755</name>
</gene>
<evidence type="ECO:0000256" key="3">
    <source>
        <dbReference type="ARBA" id="ARBA00023004"/>
    </source>
</evidence>
<dbReference type="RefSeq" id="WP_413258971.1">
    <property type="nucleotide sequence ID" value="NZ_JBHFNS010000073.1"/>
</dbReference>
<organism evidence="5 6">
    <name type="scientific">Floridaenema fluviatile BLCC-F154</name>
    <dbReference type="NCBI Taxonomy" id="3153640"/>
    <lineage>
        <taxon>Bacteria</taxon>
        <taxon>Bacillati</taxon>
        <taxon>Cyanobacteriota</taxon>
        <taxon>Cyanophyceae</taxon>
        <taxon>Oscillatoriophycideae</taxon>
        <taxon>Aerosakkonematales</taxon>
        <taxon>Aerosakkonemataceae</taxon>
        <taxon>Floridanema</taxon>
        <taxon>Floridanema fluviatile</taxon>
    </lineage>
</organism>
<keyword evidence="6" id="KW-1185">Reference proteome</keyword>
<dbReference type="SMART" id="SM00558">
    <property type="entry name" value="JmjC"/>
    <property type="match status" value="1"/>
</dbReference>
<dbReference type="EMBL" id="JBHFNS010000073">
    <property type="protein sequence ID" value="MFB2937490.1"/>
    <property type="molecule type" value="Genomic_DNA"/>
</dbReference>
<dbReference type="InterPro" id="IPR003347">
    <property type="entry name" value="JmjC_dom"/>
</dbReference>
<dbReference type="PANTHER" id="PTHR13096:SF9">
    <property type="entry name" value="BIFUNCTIONAL LYSINE-SPECIFIC DEMETHYLASE AND HISTIDYL-HYDROXYLASE"/>
    <property type="match status" value="1"/>
</dbReference>
<dbReference type="Gene3D" id="2.60.120.650">
    <property type="entry name" value="Cupin"/>
    <property type="match status" value="1"/>
</dbReference>
<proteinExistence type="predicted"/>
<dbReference type="PANTHER" id="PTHR13096">
    <property type="entry name" value="MINA53 MYC INDUCED NUCLEAR ANTIGEN"/>
    <property type="match status" value="1"/>
</dbReference>
<protein>
    <submittedName>
        <fullName evidence="5">JmjC domain-containing protein</fullName>
    </submittedName>
</protein>
<dbReference type="Pfam" id="PF08007">
    <property type="entry name" value="JmjC_2"/>
    <property type="match status" value="1"/>
</dbReference>
<evidence type="ECO:0000256" key="1">
    <source>
        <dbReference type="ARBA" id="ARBA00001954"/>
    </source>
</evidence>
<comment type="caution">
    <text evidence="5">The sequence shown here is derived from an EMBL/GenBank/DDBJ whole genome shotgun (WGS) entry which is preliminary data.</text>
</comment>
<reference evidence="5 6" key="1">
    <citation type="submission" date="2024-09" db="EMBL/GenBank/DDBJ databases">
        <title>Floridaenema gen nov. (Aerosakkonemataceae, Aerosakkonematales ord. nov., Cyanobacteria) from benthic tropical and subtropical fresh waters, with the description of four new species.</title>
        <authorList>
            <person name="Moretto J.A."/>
            <person name="Berthold D.E."/>
            <person name="Lefler F.W."/>
            <person name="Huang I.-S."/>
            <person name="Laughinghouse H. IV."/>
        </authorList>
    </citation>
    <scope>NUCLEOTIDE SEQUENCE [LARGE SCALE GENOMIC DNA]</scope>
    <source>
        <strain evidence="5 6">BLCC-F154</strain>
    </source>
</reference>
<comment type="cofactor">
    <cofactor evidence="1">
        <name>Fe(2+)</name>
        <dbReference type="ChEBI" id="CHEBI:29033"/>
    </cofactor>
</comment>